<name>A0A191WBQ9_9MICO</name>
<gene>
    <name evidence="2" type="ORF">ATC03_01505</name>
</gene>
<accession>A0A191WBQ9</accession>
<feature type="region of interest" description="Disordered" evidence="1">
    <location>
        <begin position="1"/>
        <end position="113"/>
    </location>
</feature>
<feature type="compositionally biased region" description="Polar residues" evidence="1">
    <location>
        <begin position="10"/>
        <end position="19"/>
    </location>
</feature>
<reference evidence="3" key="2">
    <citation type="submission" date="2016-01" db="EMBL/GenBank/DDBJ databases">
        <title>Complete genome sequence of Agromyces aureus AR33T and comparison with related organisms.</title>
        <authorList>
            <person name="Corretto E."/>
            <person name="Antonielli L."/>
            <person name="Sessitsch A."/>
            <person name="Brader G."/>
        </authorList>
    </citation>
    <scope>NUCLEOTIDE SEQUENCE [LARGE SCALE GENOMIC DNA]</scope>
    <source>
        <strain evidence="3">AR33</strain>
    </source>
</reference>
<dbReference type="Proteomes" id="UP000078437">
    <property type="component" value="Chromosome"/>
</dbReference>
<evidence type="ECO:0000256" key="1">
    <source>
        <dbReference type="SAM" id="MobiDB-lite"/>
    </source>
</evidence>
<proteinExistence type="predicted"/>
<keyword evidence="3" id="KW-1185">Reference proteome</keyword>
<evidence type="ECO:0000313" key="3">
    <source>
        <dbReference type="Proteomes" id="UP000078437"/>
    </source>
</evidence>
<protein>
    <submittedName>
        <fullName evidence="2">Uncharacterized protein</fullName>
    </submittedName>
</protein>
<reference evidence="2 3" key="1">
    <citation type="journal article" date="2016" name="Int. J. Syst. Evol. Microbiol.">
        <title>Agromyces aureus sp. nov., isolated from the rhizosphere of Salix caprea L. grown in a heavy-metal-contaminated soil.</title>
        <authorList>
            <person name="Corretto E."/>
            <person name="Antonielli L."/>
            <person name="Sessitsch A."/>
            <person name="Compant S."/>
            <person name="Gorfer M."/>
            <person name="Kuffner M."/>
            <person name="Brader G."/>
        </authorList>
    </citation>
    <scope>NUCLEOTIDE SEQUENCE [LARGE SCALE GENOMIC DNA]</scope>
    <source>
        <strain evidence="2 3">AR33</strain>
    </source>
</reference>
<dbReference type="EMBL" id="CP013979">
    <property type="protein sequence ID" value="ANJ25633.1"/>
    <property type="molecule type" value="Genomic_DNA"/>
</dbReference>
<sequence length="113" mass="11648">MSDIDPPTLPSDSPDGSTDISEERKRYTEQLGDGTPTGHATEDPHEDTDTASGGDPDDEGRNTVGGDDEGRNAGAEQGESSGLPKSAEPTRPEDVNLDDGTDPEGAPIDNPSG</sequence>
<dbReference type="RefSeq" id="WP_067872263.1">
    <property type="nucleotide sequence ID" value="NZ_CP013979.1"/>
</dbReference>
<organism evidence="2 3">
    <name type="scientific">Agromyces aureus</name>
    <dbReference type="NCBI Taxonomy" id="453304"/>
    <lineage>
        <taxon>Bacteria</taxon>
        <taxon>Bacillati</taxon>
        <taxon>Actinomycetota</taxon>
        <taxon>Actinomycetes</taxon>
        <taxon>Micrococcales</taxon>
        <taxon>Microbacteriaceae</taxon>
        <taxon>Agromyces</taxon>
    </lineage>
</organism>
<dbReference type="AlphaFoldDB" id="A0A191WBQ9"/>
<evidence type="ECO:0000313" key="2">
    <source>
        <dbReference type="EMBL" id="ANJ25633.1"/>
    </source>
</evidence>
<dbReference type="KEGG" id="agy:ATC03_01505"/>
<dbReference type="OrthoDB" id="5007773at2"/>